<gene>
    <name evidence="3" type="ORF">EK0264_17820</name>
</gene>
<reference evidence="3 4" key="1">
    <citation type="journal article" date="2018" name="Int. J. Syst. Evol. Microbiol.">
        <title>Epidermidibacterium keratini gen. nov., sp. nov., a member of the family Sporichthyaceae, isolated from keratin epidermis.</title>
        <authorList>
            <person name="Lee D.G."/>
            <person name="Trujillo M.E."/>
            <person name="Kang S."/>
            <person name="Nam J.J."/>
            <person name="Kim Y.J."/>
        </authorList>
    </citation>
    <scope>NUCLEOTIDE SEQUENCE [LARGE SCALE GENOMIC DNA]</scope>
    <source>
        <strain evidence="3 4">EPI-7</strain>
    </source>
</reference>
<dbReference type="RefSeq" id="WP_159547073.1">
    <property type="nucleotide sequence ID" value="NZ_CP047156.1"/>
</dbReference>
<feature type="compositionally biased region" description="Basic and acidic residues" evidence="1">
    <location>
        <begin position="86"/>
        <end position="101"/>
    </location>
</feature>
<organism evidence="3 4">
    <name type="scientific">Epidermidibacterium keratini</name>
    <dbReference type="NCBI Taxonomy" id="1891644"/>
    <lineage>
        <taxon>Bacteria</taxon>
        <taxon>Bacillati</taxon>
        <taxon>Actinomycetota</taxon>
        <taxon>Actinomycetes</taxon>
        <taxon>Sporichthyales</taxon>
        <taxon>Sporichthyaceae</taxon>
        <taxon>Epidermidibacterium</taxon>
    </lineage>
</organism>
<evidence type="ECO:0000313" key="4">
    <source>
        <dbReference type="Proteomes" id="UP000463857"/>
    </source>
</evidence>
<feature type="region of interest" description="Disordered" evidence="1">
    <location>
        <begin position="77"/>
        <end position="101"/>
    </location>
</feature>
<protein>
    <submittedName>
        <fullName evidence="3">DUF3099 domain-containing protein</fullName>
    </submittedName>
</protein>
<dbReference type="Pfam" id="PF11298">
    <property type="entry name" value="DUF3099"/>
    <property type="match status" value="1"/>
</dbReference>
<keyword evidence="2" id="KW-0812">Transmembrane</keyword>
<dbReference type="OrthoDB" id="5188998at2"/>
<evidence type="ECO:0000256" key="2">
    <source>
        <dbReference type="SAM" id="Phobius"/>
    </source>
</evidence>
<dbReference type="EMBL" id="CP047156">
    <property type="protein sequence ID" value="QHC01949.1"/>
    <property type="molecule type" value="Genomic_DNA"/>
</dbReference>
<dbReference type="InParanoid" id="A0A7L4YT46"/>
<dbReference type="InterPro" id="IPR021449">
    <property type="entry name" value="DUF3099"/>
</dbReference>
<keyword evidence="4" id="KW-1185">Reference proteome</keyword>
<dbReference type="Proteomes" id="UP000463857">
    <property type="component" value="Chromosome"/>
</dbReference>
<feature type="transmembrane region" description="Helical" evidence="2">
    <location>
        <begin position="38"/>
        <end position="69"/>
    </location>
</feature>
<keyword evidence="2" id="KW-1133">Transmembrane helix</keyword>
<dbReference type="KEGG" id="eke:EK0264_17820"/>
<keyword evidence="2" id="KW-0472">Membrane</keyword>
<accession>A0A7L4YT46</accession>
<dbReference type="AlphaFoldDB" id="A0A7L4YT46"/>
<evidence type="ECO:0000313" key="3">
    <source>
        <dbReference type="EMBL" id="QHC01949.1"/>
    </source>
</evidence>
<proteinExistence type="predicted"/>
<name>A0A7L4YT46_9ACTN</name>
<sequence>MKKRDSVRPHLVTSAPQSREEEFAARKRRYVLTMASRAILLVVALLCATVSIWLAIGVGIISAILPWIAVVMANEGPPKSSPYYRAGRDRAPADHARQEEPDRRVIAAGPVIIDENGSTVRSPEKGTTA</sequence>
<evidence type="ECO:0000256" key="1">
    <source>
        <dbReference type="SAM" id="MobiDB-lite"/>
    </source>
</evidence>